<evidence type="ECO:0000256" key="10">
    <source>
        <dbReference type="ARBA" id="ARBA00061354"/>
    </source>
</evidence>
<keyword evidence="14" id="KW-1185">Reference proteome</keyword>
<keyword evidence="6 12" id="KW-0119">Carbohydrate metabolism</keyword>
<evidence type="ECO:0000256" key="12">
    <source>
        <dbReference type="HAMAP-Rule" id="MF_01235"/>
    </source>
</evidence>
<name>A0A4R6VMB9_9HYPH</name>
<evidence type="ECO:0000256" key="2">
    <source>
        <dbReference type="ARBA" id="ARBA00002147"/>
    </source>
</evidence>
<sequence>MSILDQMRGGIVVSCQPVDHGPMDQPHIVAAMAQAAVAGGAKAVRIEGADKVWATRPHISVPIIGIVKRDLPDSDVRITPYLEDVEALADAGADVIAYDGTNRPRPLSTSELAVAITALGKLPMADCSSLVDAERAVTEGAQILGSTLSGYVDAPTATDEDMPDYFMVRQLKQLGLFTMAEGRYSSPDRVREGFVHGADAVTVGTALTRLEIMTSWFCAEAPNG</sequence>
<dbReference type="FunFam" id="3.20.20.70:FF:000035">
    <property type="entry name" value="Putative N-acetylmannosamine-6-phosphate 2-epimerase"/>
    <property type="match status" value="1"/>
</dbReference>
<comment type="similarity">
    <text evidence="10">In the N-terminal section; belongs to the NanE family.</text>
</comment>
<dbReference type="UniPathway" id="UPA00629">
    <property type="reaction ID" value="UER00682"/>
</dbReference>
<comment type="pathway">
    <text evidence="9">Amino-sugar metabolism; N-acetylneuraminate degradation; D-fructose 6-phosphate from N-acetylneuraminate: step 2/5.</text>
</comment>
<comment type="caution">
    <text evidence="13">The sequence shown here is derived from an EMBL/GenBank/DDBJ whole genome shotgun (WGS) entry which is preliminary data.</text>
</comment>
<dbReference type="InterPro" id="IPR011060">
    <property type="entry name" value="RibuloseP-bd_barrel"/>
</dbReference>
<comment type="function">
    <text evidence="2 12">Converts N-acetylmannosamine-6-phosphate (ManNAc-6-P) to N-acetylglucosamine-6-phosphate (GlcNAc-6-P).</text>
</comment>
<dbReference type="NCBIfam" id="NF002231">
    <property type="entry name" value="PRK01130.1"/>
    <property type="match status" value="1"/>
</dbReference>
<dbReference type="GO" id="GO:0019262">
    <property type="term" value="P:N-acetylneuraminate catabolic process"/>
    <property type="evidence" value="ECO:0007669"/>
    <property type="project" value="UniProtKB-UniRule"/>
</dbReference>
<accession>A0A4R6VMB9</accession>
<evidence type="ECO:0000313" key="13">
    <source>
        <dbReference type="EMBL" id="TDQ60485.1"/>
    </source>
</evidence>
<dbReference type="Gene3D" id="3.20.20.70">
    <property type="entry name" value="Aldolase class I"/>
    <property type="match status" value="1"/>
</dbReference>
<keyword evidence="4" id="KW-0418">Kinase</keyword>
<dbReference type="Pfam" id="PF04131">
    <property type="entry name" value="NanE"/>
    <property type="match status" value="1"/>
</dbReference>
<comment type="catalytic activity">
    <reaction evidence="7">
        <text>an N-acyl-D-mannosamine + ATP = an N-acyl-D-mannosamine 6-phosphate + ADP + H(+)</text>
        <dbReference type="Rhea" id="RHEA:23832"/>
        <dbReference type="ChEBI" id="CHEBI:15378"/>
        <dbReference type="ChEBI" id="CHEBI:16062"/>
        <dbReference type="ChEBI" id="CHEBI:30616"/>
        <dbReference type="ChEBI" id="CHEBI:57666"/>
        <dbReference type="ChEBI" id="CHEBI:456216"/>
        <dbReference type="EC" id="2.7.1.60"/>
    </reaction>
</comment>
<dbReference type="GO" id="GO:0009384">
    <property type="term" value="F:N-acylmannosamine kinase activity"/>
    <property type="evidence" value="ECO:0007669"/>
    <property type="project" value="UniProtKB-EC"/>
</dbReference>
<comment type="catalytic activity">
    <reaction evidence="1 12">
        <text>an N-acyl-D-glucosamine 6-phosphate = an N-acyl-D-mannosamine 6-phosphate</text>
        <dbReference type="Rhea" id="RHEA:23932"/>
        <dbReference type="ChEBI" id="CHEBI:57599"/>
        <dbReference type="ChEBI" id="CHEBI:57666"/>
        <dbReference type="EC" id="5.1.3.9"/>
    </reaction>
</comment>
<comment type="similarity">
    <text evidence="11">In the C-terminal section; belongs to the ROK (NagC/XylR) family. NanK subfamily.</text>
</comment>
<evidence type="ECO:0000256" key="9">
    <source>
        <dbReference type="ARBA" id="ARBA00060606"/>
    </source>
</evidence>
<organism evidence="13 14">
    <name type="scientific">Maritalea mobilis</name>
    <dbReference type="NCBI Taxonomy" id="483324"/>
    <lineage>
        <taxon>Bacteria</taxon>
        <taxon>Pseudomonadati</taxon>
        <taxon>Pseudomonadota</taxon>
        <taxon>Alphaproteobacteria</taxon>
        <taxon>Hyphomicrobiales</taxon>
        <taxon>Devosiaceae</taxon>
        <taxon>Maritalea</taxon>
    </lineage>
</organism>
<evidence type="ECO:0000256" key="11">
    <source>
        <dbReference type="ARBA" id="ARBA00061385"/>
    </source>
</evidence>
<dbReference type="SUPFAM" id="SSF51366">
    <property type="entry name" value="Ribulose-phoshate binding barrel"/>
    <property type="match status" value="1"/>
</dbReference>
<evidence type="ECO:0000256" key="6">
    <source>
        <dbReference type="ARBA" id="ARBA00023277"/>
    </source>
</evidence>
<dbReference type="EC" id="5.1.3.9" evidence="12"/>
<comment type="similarity">
    <text evidence="12">Belongs to the NanE family.</text>
</comment>
<keyword evidence="4" id="KW-0808">Transferase</keyword>
<reference evidence="13 14" key="1">
    <citation type="submission" date="2019-03" db="EMBL/GenBank/DDBJ databases">
        <title>Genomic Encyclopedia of Type Strains, Phase III (KMG-III): the genomes of soil and plant-associated and newly described type strains.</title>
        <authorList>
            <person name="Whitman W."/>
        </authorList>
    </citation>
    <scope>NUCLEOTIDE SEQUENCE [LARGE SCALE GENOMIC DNA]</scope>
    <source>
        <strain evidence="13 14">CGMCC 1.7002</strain>
    </source>
</reference>
<dbReference type="EMBL" id="SNYR01000004">
    <property type="protein sequence ID" value="TDQ60485.1"/>
    <property type="molecule type" value="Genomic_DNA"/>
</dbReference>
<evidence type="ECO:0000256" key="5">
    <source>
        <dbReference type="ARBA" id="ARBA00023235"/>
    </source>
</evidence>
<dbReference type="PANTHER" id="PTHR36204">
    <property type="entry name" value="N-ACETYLMANNOSAMINE-6-PHOSPHATE 2-EPIMERASE-RELATED"/>
    <property type="match status" value="1"/>
</dbReference>
<dbReference type="PANTHER" id="PTHR36204:SF1">
    <property type="entry name" value="N-ACETYLMANNOSAMINE-6-PHOSPHATE 2-EPIMERASE-RELATED"/>
    <property type="match status" value="1"/>
</dbReference>
<dbReference type="InterPro" id="IPR013785">
    <property type="entry name" value="Aldolase_TIM"/>
</dbReference>
<dbReference type="OrthoDB" id="9810372at2"/>
<proteinExistence type="inferred from homology"/>
<comment type="pathway">
    <text evidence="3 12">Amino-sugar metabolism; N-acetylneuraminate degradation; D-fructose 6-phosphate from N-acetylneuraminate: step 3/5.</text>
</comment>
<dbReference type="InterPro" id="IPR007260">
    <property type="entry name" value="NanE"/>
</dbReference>
<keyword evidence="5 12" id="KW-0413">Isomerase</keyword>
<evidence type="ECO:0000256" key="4">
    <source>
        <dbReference type="ARBA" id="ARBA00022777"/>
    </source>
</evidence>
<dbReference type="Proteomes" id="UP000295391">
    <property type="component" value="Unassembled WGS sequence"/>
</dbReference>
<evidence type="ECO:0000256" key="8">
    <source>
        <dbReference type="ARBA" id="ARBA00053450"/>
    </source>
</evidence>
<dbReference type="GO" id="GO:0006053">
    <property type="term" value="P:N-acetylmannosamine catabolic process"/>
    <property type="evidence" value="ECO:0007669"/>
    <property type="project" value="TreeGrafter"/>
</dbReference>
<dbReference type="GO" id="GO:0047465">
    <property type="term" value="F:N-acylglucosamine-6-phosphate 2-epimerase activity"/>
    <property type="evidence" value="ECO:0007669"/>
    <property type="project" value="UniProtKB-EC"/>
</dbReference>
<dbReference type="AlphaFoldDB" id="A0A4R6VMB9"/>
<dbReference type="GO" id="GO:0005829">
    <property type="term" value="C:cytosol"/>
    <property type="evidence" value="ECO:0007669"/>
    <property type="project" value="TreeGrafter"/>
</dbReference>
<evidence type="ECO:0000313" key="14">
    <source>
        <dbReference type="Proteomes" id="UP000295391"/>
    </source>
</evidence>
<gene>
    <name evidence="12" type="primary">nanE</name>
    <name evidence="13" type="ORF">ATL17_3374</name>
</gene>
<dbReference type="CDD" id="cd04729">
    <property type="entry name" value="NanE"/>
    <property type="match status" value="1"/>
</dbReference>
<protein>
    <recommendedName>
        <fullName evidence="12">Putative N-acetylmannosamine-6-phosphate 2-epimerase</fullName>
        <ecNumber evidence="12">5.1.3.9</ecNumber>
    </recommendedName>
    <alternativeName>
        <fullName evidence="12">ManNAc-6-P epimerase</fullName>
    </alternativeName>
</protein>
<evidence type="ECO:0000256" key="3">
    <source>
        <dbReference type="ARBA" id="ARBA00005081"/>
    </source>
</evidence>
<dbReference type="HAMAP" id="MF_01235">
    <property type="entry name" value="ManNAc6P_epimer"/>
    <property type="match status" value="1"/>
</dbReference>
<evidence type="ECO:0000256" key="7">
    <source>
        <dbReference type="ARBA" id="ARBA00050815"/>
    </source>
</evidence>
<dbReference type="RefSeq" id="WP_133573972.1">
    <property type="nucleotide sequence ID" value="NZ_SNYR01000004.1"/>
</dbReference>
<comment type="function">
    <text evidence="8">Catalyzes the phosphorylation of N-acetylmannosamine (ManNAc) to ManNAc-6-P.</text>
</comment>
<evidence type="ECO:0000256" key="1">
    <source>
        <dbReference type="ARBA" id="ARBA00000056"/>
    </source>
</evidence>